<gene>
    <name evidence="2" type="ORF">TEK04_16955</name>
</gene>
<evidence type="ECO:0000313" key="2">
    <source>
        <dbReference type="EMBL" id="MEI4273412.1"/>
    </source>
</evidence>
<accession>A0ABU8DX40</accession>
<dbReference type="RefSeq" id="WP_336405532.1">
    <property type="nucleotide sequence ID" value="NZ_JBAPLU010000020.1"/>
</dbReference>
<comment type="caution">
    <text evidence="2">The sequence shown here is derived from an EMBL/GenBank/DDBJ whole genome shotgun (WGS) entry which is preliminary data.</text>
</comment>
<organism evidence="2 3">
    <name type="scientific">Klenkia sesuvii</name>
    <dbReference type="NCBI Taxonomy" id="3103137"/>
    <lineage>
        <taxon>Bacteria</taxon>
        <taxon>Bacillati</taxon>
        <taxon>Actinomycetota</taxon>
        <taxon>Actinomycetes</taxon>
        <taxon>Geodermatophilales</taxon>
        <taxon>Geodermatophilaceae</taxon>
        <taxon>Klenkia</taxon>
    </lineage>
</organism>
<evidence type="ECO:0000313" key="3">
    <source>
        <dbReference type="Proteomes" id="UP001361570"/>
    </source>
</evidence>
<name>A0ABU8DX40_9ACTN</name>
<proteinExistence type="predicted"/>
<reference evidence="2 3" key="1">
    <citation type="submission" date="2024-03" db="EMBL/GenBank/DDBJ databases">
        <title>Draft genome sequence of Klenkia sp. LSe6-5.</title>
        <authorList>
            <person name="Duangmal K."/>
            <person name="Chantavorakit T."/>
        </authorList>
    </citation>
    <scope>NUCLEOTIDE SEQUENCE [LARGE SCALE GENOMIC DNA]</scope>
    <source>
        <strain evidence="2 3">LSe6-5</strain>
    </source>
</reference>
<protein>
    <submittedName>
        <fullName evidence="2">Uncharacterized protein</fullName>
    </submittedName>
</protein>
<evidence type="ECO:0000256" key="1">
    <source>
        <dbReference type="SAM" id="MobiDB-lite"/>
    </source>
</evidence>
<keyword evidence="3" id="KW-1185">Reference proteome</keyword>
<dbReference type="Proteomes" id="UP001361570">
    <property type="component" value="Unassembled WGS sequence"/>
</dbReference>
<sequence length="50" mass="5617">MTAQEPDPHSIRRRQAACAEDVAILVQDQEPDELEGLADHVSRQPLDHLD</sequence>
<dbReference type="EMBL" id="JBAPLU010000020">
    <property type="protein sequence ID" value="MEI4273412.1"/>
    <property type="molecule type" value="Genomic_DNA"/>
</dbReference>
<feature type="region of interest" description="Disordered" evidence="1">
    <location>
        <begin position="30"/>
        <end position="50"/>
    </location>
</feature>
<feature type="compositionally biased region" description="Basic and acidic residues" evidence="1">
    <location>
        <begin position="37"/>
        <end position="50"/>
    </location>
</feature>